<accession>A0AA36CU95</accession>
<feature type="transmembrane region" description="Helical" evidence="5">
    <location>
        <begin position="94"/>
        <end position="114"/>
    </location>
</feature>
<feature type="transmembrane region" description="Helical" evidence="5">
    <location>
        <begin position="172"/>
        <end position="193"/>
    </location>
</feature>
<dbReference type="Proteomes" id="UP001177023">
    <property type="component" value="Unassembled WGS sequence"/>
</dbReference>
<name>A0AA36CU95_9BILA</name>
<dbReference type="InterPro" id="IPR051115">
    <property type="entry name" value="LAPTM_transporter"/>
</dbReference>
<dbReference type="AlphaFoldDB" id="A0AA36CU95"/>
<comment type="caution">
    <text evidence="6">The sequence shown here is derived from an EMBL/GenBank/DDBJ whole genome shotgun (WGS) entry which is preliminary data.</text>
</comment>
<dbReference type="GO" id="GO:0005765">
    <property type="term" value="C:lysosomal membrane"/>
    <property type="evidence" value="ECO:0007669"/>
    <property type="project" value="TreeGrafter"/>
</dbReference>
<feature type="transmembrane region" description="Helical" evidence="5">
    <location>
        <begin position="126"/>
        <end position="152"/>
    </location>
</feature>
<reference evidence="6" key="1">
    <citation type="submission" date="2023-06" db="EMBL/GenBank/DDBJ databases">
        <authorList>
            <person name="Delattre M."/>
        </authorList>
    </citation>
    <scope>NUCLEOTIDE SEQUENCE</scope>
    <source>
        <strain evidence="6">AF72</strain>
    </source>
</reference>
<dbReference type="PANTHER" id="PTHR12479:SF10">
    <property type="entry name" value="LYSOSOMAL-ASSOCIATED TRANSMEMBRANE PROTEIN"/>
    <property type="match status" value="1"/>
</dbReference>
<keyword evidence="3 5" id="KW-1133">Transmembrane helix</keyword>
<evidence type="ECO:0000256" key="4">
    <source>
        <dbReference type="ARBA" id="ARBA00023136"/>
    </source>
</evidence>
<keyword evidence="4 5" id="KW-0472">Membrane</keyword>
<comment type="subcellular location">
    <subcellularLocation>
        <location evidence="1">Endomembrane system</location>
        <topology evidence="1">Multi-pass membrane protein</topology>
    </subcellularLocation>
</comment>
<feature type="transmembrane region" description="Helical" evidence="5">
    <location>
        <begin position="60"/>
        <end position="82"/>
    </location>
</feature>
<evidence type="ECO:0000256" key="3">
    <source>
        <dbReference type="ARBA" id="ARBA00022989"/>
    </source>
</evidence>
<evidence type="ECO:0000313" key="6">
    <source>
        <dbReference type="EMBL" id="CAJ0574476.1"/>
    </source>
</evidence>
<organism evidence="6 7">
    <name type="scientific">Mesorhabditis spiculigera</name>
    <dbReference type="NCBI Taxonomy" id="96644"/>
    <lineage>
        <taxon>Eukaryota</taxon>
        <taxon>Metazoa</taxon>
        <taxon>Ecdysozoa</taxon>
        <taxon>Nematoda</taxon>
        <taxon>Chromadorea</taxon>
        <taxon>Rhabditida</taxon>
        <taxon>Rhabditina</taxon>
        <taxon>Rhabditomorpha</taxon>
        <taxon>Rhabditoidea</taxon>
        <taxon>Rhabditidae</taxon>
        <taxon>Mesorhabditinae</taxon>
        <taxon>Mesorhabditis</taxon>
    </lineage>
</organism>
<dbReference type="PANTHER" id="PTHR12479">
    <property type="entry name" value="LYSOSOMAL-ASSOCIATED TRANSMEMBRANE PROTEIN"/>
    <property type="match status" value="1"/>
</dbReference>
<protein>
    <submittedName>
        <fullName evidence="6">Uncharacterized protein</fullName>
    </submittedName>
</protein>
<dbReference type="EMBL" id="CATQJA010002630">
    <property type="protein sequence ID" value="CAJ0574476.1"/>
    <property type="molecule type" value="Genomic_DNA"/>
</dbReference>
<gene>
    <name evidence="6" type="ORF">MSPICULIGERA_LOCUS12809</name>
</gene>
<evidence type="ECO:0000256" key="1">
    <source>
        <dbReference type="ARBA" id="ARBA00004127"/>
    </source>
</evidence>
<dbReference type="GO" id="GO:0012505">
    <property type="term" value="C:endomembrane system"/>
    <property type="evidence" value="ECO:0007669"/>
    <property type="project" value="UniProtKB-SubCell"/>
</dbReference>
<sequence>MSSLVRWLKRQADHNAVSYSRFGLPGDETDDRPPPTEIHIAKFDELDKQFMLFGFHSQRLALLSAGFGMSMGLFFFLIFFFEFDWYHHAKGFDIAAFMMLMFFVAGCILIHYQVVAGIKKGSPRLLIPFIVVYIFLFTSCFTSTLYVLAQLITGAHDPRFTASFETTRSAQAVTLFFQCIVFTCQGVMLESVARCRTYLARRQIHEAELQIANLSKSRNPNLNIVMGERPNGPTVAIAAETIGQPPTYDEARQQPPNAQRTLFTTVSEN</sequence>
<evidence type="ECO:0000256" key="5">
    <source>
        <dbReference type="SAM" id="Phobius"/>
    </source>
</evidence>
<keyword evidence="2 5" id="KW-0812">Transmembrane</keyword>
<evidence type="ECO:0000256" key="2">
    <source>
        <dbReference type="ARBA" id="ARBA00022692"/>
    </source>
</evidence>
<evidence type="ECO:0000313" key="7">
    <source>
        <dbReference type="Proteomes" id="UP001177023"/>
    </source>
</evidence>
<keyword evidence="7" id="KW-1185">Reference proteome</keyword>
<feature type="non-terminal residue" evidence="6">
    <location>
        <position position="269"/>
    </location>
</feature>
<proteinExistence type="predicted"/>